<dbReference type="GO" id="GO:0005886">
    <property type="term" value="C:plasma membrane"/>
    <property type="evidence" value="ECO:0007669"/>
    <property type="project" value="TreeGrafter"/>
</dbReference>
<dbReference type="FunFam" id="3.30.565.10:FF:000010">
    <property type="entry name" value="Sensor histidine kinase RcsC"/>
    <property type="match status" value="1"/>
</dbReference>
<keyword evidence="7" id="KW-0472">Membrane</keyword>
<dbReference type="Gene3D" id="1.10.287.130">
    <property type="match status" value="1"/>
</dbReference>
<evidence type="ECO:0000256" key="4">
    <source>
        <dbReference type="ARBA" id="ARBA00022679"/>
    </source>
</evidence>
<proteinExistence type="predicted"/>
<dbReference type="PANTHER" id="PTHR43047">
    <property type="entry name" value="TWO-COMPONENT HISTIDINE PROTEIN KINASE"/>
    <property type="match status" value="1"/>
</dbReference>
<dbReference type="SUPFAM" id="SSF55874">
    <property type="entry name" value="ATPase domain of HSP90 chaperone/DNA topoisomerase II/histidine kinase"/>
    <property type="match status" value="1"/>
</dbReference>
<dbReference type="SUPFAM" id="SSF47384">
    <property type="entry name" value="Homodimeric domain of signal transducing histidine kinase"/>
    <property type="match status" value="1"/>
</dbReference>
<dbReference type="InterPro" id="IPR005467">
    <property type="entry name" value="His_kinase_dom"/>
</dbReference>
<keyword evidence="7" id="KW-1133">Transmembrane helix</keyword>
<dbReference type="InterPro" id="IPR004358">
    <property type="entry name" value="Sig_transdc_His_kin-like_C"/>
</dbReference>
<keyword evidence="7" id="KW-0812">Transmembrane</keyword>
<evidence type="ECO:0000259" key="8">
    <source>
        <dbReference type="PROSITE" id="PS50109"/>
    </source>
</evidence>
<evidence type="ECO:0000313" key="9">
    <source>
        <dbReference type="EMBL" id="CAI2385084.1"/>
    </source>
</evidence>
<dbReference type="Proteomes" id="UP001295684">
    <property type="component" value="Unassembled WGS sequence"/>
</dbReference>
<dbReference type="EC" id="2.7.13.3" evidence="2"/>
<dbReference type="GO" id="GO:0000155">
    <property type="term" value="F:phosphorelay sensor kinase activity"/>
    <property type="evidence" value="ECO:0007669"/>
    <property type="project" value="InterPro"/>
</dbReference>
<evidence type="ECO:0000256" key="7">
    <source>
        <dbReference type="SAM" id="Phobius"/>
    </source>
</evidence>
<evidence type="ECO:0000256" key="3">
    <source>
        <dbReference type="ARBA" id="ARBA00022553"/>
    </source>
</evidence>
<dbReference type="GO" id="GO:0009927">
    <property type="term" value="F:histidine phosphotransfer kinase activity"/>
    <property type="evidence" value="ECO:0007669"/>
    <property type="project" value="TreeGrafter"/>
</dbReference>
<dbReference type="AlphaFoldDB" id="A0AAD2D8A8"/>
<accession>A0AAD2D8A8</accession>
<feature type="transmembrane region" description="Helical" evidence="7">
    <location>
        <begin position="165"/>
        <end position="189"/>
    </location>
</feature>
<dbReference type="SMART" id="SM00388">
    <property type="entry name" value="HisKA"/>
    <property type="match status" value="1"/>
</dbReference>
<evidence type="ECO:0000313" key="10">
    <source>
        <dbReference type="Proteomes" id="UP001295684"/>
    </source>
</evidence>
<dbReference type="InterPro" id="IPR036890">
    <property type="entry name" value="HATPase_C_sf"/>
</dbReference>
<feature type="transmembrane region" description="Helical" evidence="7">
    <location>
        <begin position="209"/>
        <end position="227"/>
    </location>
</feature>
<dbReference type="PROSITE" id="PS50109">
    <property type="entry name" value="HIS_KIN"/>
    <property type="match status" value="1"/>
</dbReference>
<keyword evidence="4" id="KW-0808">Transferase</keyword>
<dbReference type="EMBL" id="CAMPGE010027457">
    <property type="protein sequence ID" value="CAI2385084.1"/>
    <property type="molecule type" value="Genomic_DNA"/>
</dbReference>
<feature type="transmembrane region" description="Helical" evidence="7">
    <location>
        <begin position="133"/>
        <end position="153"/>
    </location>
</feature>
<dbReference type="Gene3D" id="3.30.565.10">
    <property type="entry name" value="Histidine kinase-like ATPase, C-terminal domain"/>
    <property type="match status" value="1"/>
</dbReference>
<feature type="compositionally biased region" description="Basic and acidic residues" evidence="6">
    <location>
        <begin position="671"/>
        <end position="688"/>
    </location>
</feature>
<evidence type="ECO:0000256" key="1">
    <source>
        <dbReference type="ARBA" id="ARBA00000085"/>
    </source>
</evidence>
<comment type="catalytic activity">
    <reaction evidence="1">
        <text>ATP + protein L-histidine = ADP + protein N-phospho-L-histidine.</text>
        <dbReference type="EC" id="2.7.13.3"/>
    </reaction>
</comment>
<dbReference type="InterPro" id="IPR036097">
    <property type="entry name" value="HisK_dim/P_sf"/>
</dbReference>
<sequence>MEKLKSKRTKITHRLDSIAESDDPPDFSKMGDLFQTRPHYSRKHISQDQGDLQDIENFIMEMQVKSFKNKFFQRIKFFCLVFSAALIIMGISIHVYMEDNSSSEIGRNRCIATGILLIVCVGILEYYPERHGIIAPAFLAMTFISLSDIYASSDRYVMHEYALPCIGYGYLIMVLIPSTWQANLIAWIVGISYNLTKVVEKQEEIPTTFWIAILPAMFYYIATSYLLSGKLKELYEYLRNNEVLRNEMTNILEMFPNAVMINPCKPDENETKQPFTNHEFDEKITIIKHKLDELRDIKLSFLQTKGEQESFVKCDLETYLLEIHKRLRNRDIFEQNKVNIISDGPDEDEDYNAYTVKCIKVEWGGRPCFMNVFINNTDIIKLEQATNSIKCQKIMFASASHEFRTPLNAIMNSYGFLKEKNNQVLEEISKLENVDNRFLISMDRHSAQIQKFLKMGSTSSTLLLSLIEDILDLSKMEAGTFSISMCDFKPTELMEEVHEIFTLQSKQRGIQLISQIDKIFKDKIIRSDKGRIKQVLLNLISNSLKFTFKGSITVCAKAKKTRNGNYIQFSVTDTGVGIKKEDQKRLFKLFGMAKSDRGLNPNGCGIGLTVSKRYVEKLGGEIKLSSVYQKGTTTRFIIPLPKDFDIRGKSQKERSSCHSFYEQIGSQEELIKRDSKEESKEQIKRDNEESLVLRTKSSRNDMGHCEKTKSQKPNYYLPNFTNESTVEYFNEHSDEDSINLFDSREIKLIQAANESSFESSYHN</sequence>
<feature type="transmembrane region" description="Helical" evidence="7">
    <location>
        <begin position="75"/>
        <end position="97"/>
    </location>
</feature>
<dbReference type="CDD" id="cd00082">
    <property type="entry name" value="HisKA"/>
    <property type="match status" value="1"/>
</dbReference>
<dbReference type="PRINTS" id="PR00344">
    <property type="entry name" value="BCTRLSENSOR"/>
</dbReference>
<feature type="compositionally biased region" description="Basic and acidic residues" evidence="6">
    <location>
        <begin position="698"/>
        <end position="709"/>
    </location>
</feature>
<organism evidence="9 10">
    <name type="scientific">Euplotes crassus</name>
    <dbReference type="NCBI Taxonomy" id="5936"/>
    <lineage>
        <taxon>Eukaryota</taxon>
        <taxon>Sar</taxon>
        <taxon>Alveolata</taxon>
        <taxon>Ciliophora</taxon>
        <taxon>Intramacronucleata</taxon>
        <taxon>Spirotrichea</taxon>
        <taxon>Hypotrichia</taxon>
        <taxon>Euplotida</taxon>
        <taxon>Euplotidae</taxon>
        <taxon>Moneuplotes</taxon>
    </lineage>
</organism>
<gene>
    <name evidence="9" type="ORF">ECRASSUSDP1_LOCUS26626</name>
</gene>
<dbReference type="Pfam" id="PF02518">
    <property type="entry name" value="HATPase_c"/>
    <property type="match status" value="1"/>
</dbReference>
<dbReference type="InterPro" id="IPR003661">
    <property type="entry name" value="HisK_dim/P_dom"/>
</dbReference>
<comment type="caution">
    <text evidence="9">The sequence shown here is derived from an EMBL/GenBank/DDBJ whole genome shotgun (WGS) entry which is preliminary data.</text>
</comment>
<dbReference type="Pfam" id="PF00512">
    <property type="entry name" value="HisKA"/>
    <property type="match status" value="1"/>
</dbReference>
<reference evidence="9" key="1">
    <citation type="submission" date="2023-07" db="EMBL/GenBank/DDBJ databases">
        <authorList>
            <consortium name="AG Swart"/>
            <person name="Singh M."/>
            <person name="Singh A."/>
            <person name="Seah K."/>
            <person name="Emmerich C."/>
        </authorList>
    </citation>
    <scope>NUCLEOTIDE SEQUENCE</scope>
    <source>
        <strain evidence="9">DP1</strain>
    </source>
</reference>
<dbReference type="SMART" id="SM00387">
    <property type="entry name" value="HATPase_c"/>
    <property type="match status" value="1"/>
</dbReference>
<evidence type="ECO:0000256" key="2">
    <source>
        <dbReference type="ARBA" id="ARBA00012438"/>
    </source>
</evidence>
<dbReference type="InterPro" id="IPR003594">
    <property type="entry name" value="HATPase_dom"/>
</dbReference>
<keyword evidence="5" id="KW-0418">Kinase</keyword>
<evidence type="ECO:0000256" key="6">
    <source>
        <dbReference type="SAM" id="MobiDB-lite"/>
    </source>
</evidence>
<feature type="domain" description="Histidine kinase" evidence="8">
    <location>
        <begin position="398"/>
        <end position="642"/>
    </location>
</feature>
<evidence type="ECO:0000256" key="5">
    <source>
        <dbReference type="ARBA" id="ARBA00022777"/>
    </source>
</evidence>
<keyword evidence="10" id="KW-1185">Reference proteome</keyword>
<dbReference type="PANTHER" id="PTHR43047:SF72">
    <property type="entry name" value="OSMOSENSING HISTIDINE PROTEIN KINASE SLN1"/>
    <property type="match status" value="1"/>
</dbReference>
<feature type="region of interest" description="Disordered" evidence="6">
    <location>
        <begin position="671"/>
        <end position="713"/>
    </location>
</feature>
<keyword evidence="3" id="KW-0597">Phosphoprotein</keyword>
<name>A0AAD2D8A8_EUPCR</name>
<feature type="transmembrane region" description="Helical" evidence="7">
    <location>
        <begin position="109"/>
        <end position="127"/>
    </location>
</feature>
<protein>
    <recommendedName>
        <fullName evidence="2">histidine kinase</fullName>
        <ecNumber evidence="2">2.7.13.3</ecNumber>
    </recommendedName>
</protein>